<evidence type="ECO:0000256" key="1">
    <source>
        <dbReference type="SAM" id="MobiDB-lite"/>
    </source>
</evidence>
<organism evidence="2 3">
    <name type="scientific">Rhodopirellula europaea 6C</name>
    <dbReference type="NCBI Taxonomy" id="1263867"/>
    <lineage>
        <taxon>Bacteria</taxon>
        <taxon>Pseudomonadati</taxon>
        <taxon>Planctomycetota</taxon>
        <taxon>Planctomycetia</taxon>
        <taxon>Pirellulales</taxon>
        <taxon>Pirellulaceae</taxon>
        <taxon>Rhodopirellula</taxon>
    </lineage>
</organism>
<feature type="compositionally biased region" description="Acidic residues" evidence="1">
    <location>
        <begin position="1"/>
        <end position="11"/>
    </location>
</feature>
<sequence>MSDMFGSDEDEFGRWPKRPGGALQDQGRCPLAMLSLAFGQG</sequence>
<reference evidence="2" key="2">
    <citation type="journal article" date="2013" name="Mar. Genomics">
        <title>Expression of sulfatases in Rhodopirellula baltica and the diversity of sulfatases in the genus Rhodopirellula.</title>
        <authorList>
            <person name="Wegner C.E."/>
            <person name="Richter-Heitmann T."/>
            <person name="Klindworth A."/>
            <person name="Klockow C."/>
            <person name="Richter M."/>
            <person name="Achstetter T."/>
            <person name="Glockner F.O."/>
            <person name="Harder J."/>
        </authorList>
    </citation>
    <scope>NUCLEOTIDE SEQUENCE [LARGE SCALE GENOMIC DNA]</scope>
    <source>
        <strain evidence="2">6C</strain>
    </source>
</reference>
<protein>
    <submittedName>
        <fullName evidence="2">Uncharacterized protein</fullName>
    </submittedName>
</protein>
<dbReference type="AlphaFoldDB" id="M2B694"/>
<reference evidence="2" key="1">
    <citation type="submission" date="2012-11" db="EMBL/GenBank/DDBJ databases">
        <title>Permanent draft genomes of Rhodopirellula europaea strain SH398 and 6C.</title>
        <authorList>
            <person name="Richter M."/>
            <person name="Richter-Heitmann T."/>
            <person name="Frank C."/>
            <person name="Harder J."/>
            <person name="Glockner F.O."/>
        </authorList>
    </citation>
    <scope>NUCLEOTIDE SEQUENCE</scope>
    <source>
        <strain evidence="2">6C</strain>
    </source>
</reference>
<evidence type="ECO:0000313" key="2">
    <source>
        <dbReference type="EMBL" id="EMB17273.1"/>
    </source>
</evidence>
<comment type="caution">
    <text evidence="2">The sequence shown here is derived from an EMBL/GenBank/DDBJ whole genome shotgun (WGS) entry which is preliminary data.</text>
</comment>
<accession>M2B694</accession>
<gene>
    <name evidence="2" type="ORF">RE6C_01811</name>
</gene>
<keyword evidence="3" id="KW-1185">Reference proteome</keyword>
<evidence type="ECO:0000313" key="3">
    <source>
        <dbReference type="Proteomes" id="UP000011529"/>
    </source>
</evidence>
<dbReference type="PATRIC" id="fig|1263867.3.peg.1923"/>
<dbReference type="Proteomes" id="UP000011529">
    <property type="component" value="Unassembled WGS sequence"/>
</dbReference>
<proteinExistence type="predicted"/>
<feature type="region of interest" description="Disordered" evidence="1">
    <location>
        <begin position="1"/>
        <end position="26"/>
    </location>
</feature>
<name>M2B694_9BACT</name>
<dbReference type="EMBL" id="ANMO01000097">
    <property type="protein sequence ID" value="EMB17273.1"/>
    <property type="molecule type" value="Genomic_DNA"/>
</dbReference>